<keyword evidence="3" id="KW-1185">Reference proteome</keyword>
<dbReference type="RefSeq" id="WP_375061415.1">
    <property type="nucleotide sequence ID" value="NZ_JBHGBT010000002.1"/>
</dbReference>
<dbReference type="Proteomes" id="UP001577267">
    <property type="component" value="Unassembled WGS sequence"/>
</dbReference>
<dbReference type="EMBL" id="JBHGBT010000002">
    <property type="protein sequence ID" value="MFB4193376.1"/>
    <property type="molecule type" value="Genomic_DNA"/>
</dbReference>
<proteinExistence type="predicted"/>
<protein>
    <submittedName>
        <fullName evidence="2">Uncharacterized protein</fullName>
    </submittedName>
</protein>
<sequence length="53" mass="5699">MSNDDDEDEVLVALVAYVAAVDDADKPGLTEAEKEAATENAYQKADQLRELGT</sequence>
<comment type="caution">
    <text evidence="2">The sequence shown here is derived from an EMBL/GenBank/DDBJ whole genome shotgun (WGS) entry which is preliminary data.</text>
</comment>
<evidence type="ECO:0000313" key="3">
    <source>
        <dbReference type="Proteomes" id="UP001577267"/>
    </source>
</evidence>
<accession>A0ABV4ZJZ7</accession>
<gene>
    <name evidence="2" type="ORF">ACE11A_03270</name>
</gene>
<evidence type="ECO:0000256" key="1">
    <source>
        <dbReference type="SAM" id="MobiDB-lite"/>
    </source>
</evidence>
<reference evidence="2 3" key="1">
    <citation type="submission" date="2024-09" db="EMBL/GenBank/DDBJ databases">
        <title>Draft genome sequence of multifaceted antimicrobials producing Streptomyces sp. strain FH1.</title>
        <authorList>
            <person name="Hassan F."/>
            <person name="Ali H."/>
            <person name="Hassan N."/>
            <person name="Nawaz A."/>
        </authorList>
    </citation>
    <scope>NUCLEOTIDE SEQUENCE [LARGE SCALE GENOMIC DNA]</scope>
    <source>
        <strain evidence="2 3">FH1</strain>
    </source>
</reference>
<evidence type="ECO:0000313" key="2">
    <source>
        <dbReference type="EMBL" id="MFB4193376.1"/>
    </source>
</evidence>
<feature type="region of interest" description="Disordered" evidence="1">
    <location>
        <begin position="32"/>
        <end position="53"/>
    </location>
</feature>
<name>A0ABV4ZJZ7_9ACTN</name>
<organism evidence="2 3">
    <name type="scientific">Streptomyces carpaticus</name>
    <dbReference type="NCBI Taxonomy" id="285558"/>
    <lineage>
        <taxon>Bacteria</taxon>
        <taxon>Bacillati</taxon>
        <taxon>Actinomycetota</taxon>
        <taxon>Actinomycetes</taxon>
        <taxon>Kitasatosporales</taxon>
        <taxon>Streptomycetaceae</taxon>
        <taxon>Streptomyces</taxon>
    </lineage>
</organism>